<dbReference type="InterPro" id="IPR043128">
    <property type="entry name" value="Rev_trsase/Diguanyl_cyclase"/>
</dbReference>
<dbReference type="PROSITE" id="PS50887">
    <property type="entry name" value="GGDEF"/>
    <property type="match status" value="1"/>
</dbReference>
<dbReference type="InterPro" id="IPR029787">
    <property type="entry name" value="Nucleotide_cyclase"/>
</dbReference>
<feature type="domain" description="GGDEF" evidence="1">
    <location>
        <begin position="1"/>
        <end position="65"/>
    </location>
</feature>
<protein>
    <recommendedName>
        <fullName evidence="1">GGDEF domain-containing protein</fullName>
    </recommendedName>
</protein>
<evidence type="ECO:0000259" key="1">
    <source>
        <dbReference type="PROSITE" id="PS50887"/>
    </source>
</evidence>
<dbReference type="Proteomes" id="UP000019102">
    <property type="component" value="Unassembled WGS sequence"/>
</dbReference>
<comment type="caution">
    <text evidence="2">The sequence shown here is derived from an EMBL/GenBank/DDBJ whole genome shotgun (WGS) entry which is preliminary data.</text>
</comment>
<reference evidence="2 3" key="1">
    <citation type="journal article" date="2014" name="Genome Announc.">
        <title>Draft Genome Sequence of the Boron-Tolerant and Moderately Halotolerant Bacterium Gracilibacillus boraciitolerans JCM 21714T.</title>
        <authorList>
            <person name="Ahmed I."/>
            <person name="Oshima K."/>
            <person name="Suda W."/>
            <person name="Kitamura K."/>
            <person name="Iida T."/>
            <person name="Ohmori Y."/>
            <person name="Fujiwara T."/>
            <person name="Hattori M."/>
            <person name="Ohkuma M."/>
        </authorList>
    </citation>
    <scope>NUCLEOTIDE SEQUENCE [LARGE SCALE GENOMIC DNA]</scope>
    <source>
        <strain evidence="2 3">JCM 21714</strain>
    </source>
</reference>
<dbReference type="EMBL" id="BAVS01000027">
    <property type="protein sequence ID" value="GAE94609.1"/>
    <property type="molecule type" value="Genomic_DNA"/>
</dbReference>
<proteinExistence type="predicted"/>
<dbReference type="STRING" id="1298598.JCM21714_3784"/>
<dbReference type="Gene3D" id="3.30.70.270">
    <property type="match status" value="1"/>
</dbReference>
<sequence length="67" mass="7378">MKAFQQALKITSKEIDVSITEELTVSVGVIQVNAIAPFEEIYQIADKAMYQAKDAGRDGVKVYQGTQ</sequence>
<dbReference type="InterPro" id="IPR000160">
    <property type="entry name" value="GGDEF_dom"/>
</dbReference>
<keyword evidence="3" id="KW-1185">Reference proteome</keyword>
<dbReference type="Pfam" id="PF00990">
    <property type="entry name" value="GGDEF"/>
    <property type="match status" value="1"/>
</dbReference>
<accession>W4VPD5</accession>
<dbReference type="OrthoDB" id="9812260at2"/>
<name>W4VPD5_9BACI</name>
<dbReference type="SUPFAM" id="SSF55073">
    <property type="entry name" value="Nucleotide cyclase"/>
    <property type="match status" value="1"/>
</dbReference>
<organism evidence="2 3">
    <name type="scientific">Gracilibacillus boraciitolerans JCM 21714</name>
    <dbReference type="NCBI Taxonomy" id="1298598"/>
    <lineage>
        <taxon>Bacteria</taxon>
        <taxon>Bacillati</taxon>
        <taxon>Bacillota</taxon>
        <taxon>Bacilli</taxon>
        <taxon>Bacillales</taxon>
        <taxon>Bacillaceae</taxon>
        <taxon>Gracilibacillus</taxon>
    </lineage>
</organism>
<evidence type="ECO:0000313" key="2">
    <source>
        <dbReference type="EMBL" id="GAE94609.1"/>
    </source>
</evidence>
<evidence type="ECO:0000313" key="3">
    <source>
        <dbReference type="Proteomes" id="UP000019102"/>
    </source>
</evidence>
<dbReference type="AlphaFoldDB" id="W4VPD5"/>
<gene>
    <name evidence="2" type="ORF">JCM21714_3784</name>
</gene>